<accession>A0AAW1TYQ9</accession>
<dbReference type="CDD" id="cd16029">
    <property type="entry name" value="4-S"/>
    <property type="match status" value="1"/>
</dbReference>
<dbReference type="PANTHER" id="PTHR10342">
    <property type="entry name" value="ARYLSULFATASE"/>
    <property type="match status" value="1"/>
</dbReference>
<dbReference type="InterPro" id="IPR017850">
    <property type="entry name" value="Alkaline_phosphatase_core_sf"/>
</dbReference>
<name>A0AAW1TYQ9_9CUCU</name>
<dbReference type="PROSITE" id="PS00523">
    <property type="entry name" value="SULFATASE_1"/>
    <property type="match status" value="1"/>
</dbReference>
<keyword evidence="4" id="KW-0378">Hydrolase</keyword>
<gene>
    <name evidence="9" type="ORF">WA026_009584</name>
</gene>
<dbReference type="Proteomes" id="UP001431783">
    <property type="component" value="Unassembled WGS sequence"/>
</dbReference>
<keyword evidence="7" id="KW-0732">Signal</keyword>
<sequence>MLNFINFLSFFLTYATQFSLSNNPNGRGRPNIILVVADDLGWNDVGFHGSSQIPTPNIDTMAYAGIILNNYYVSPICTPSRSALMTGKYPIHTGMQHGVLDGADPRGLPLTEKLLPEYLKNKGYVNHIVGKWHLGSYKKKYTPTFRGFDSHLGFWIGHQDYFDHTSESHGSWGLDMRRNMNLAKDLHGKYSTDVFSKEAVDIISNHDQVNPLFLYVAHAAVHSGNSYNPLPAPDSYVSNFSYIKHYPRQRFAGMLRKLDESFGDIIHALVKRKMLENSIVIFTTDNGGPAAGFNENAASNYPLRGVKDTLWEGGIRGSAFVWSTLLRNSKRVSNQMMHISDWLPTILDAISVNEKNISKLRDKTKLDGVSLWKSLSENTKSPRDEILHNIDDIIGISALTYNSWKYIKGESYSGKWSNWYGPSGRNYRYNYTLLENSRVFKSLETLNGNADRETMEKMRKAATVNCSQRKFKKCKPKDEPCLFKIDSDPCEKVNVAKRYPDVVEVLEKKLQNYNQTALPPGNLPRDPRGYPEHWDYAWVNFGDLI</sequence>
<dbReference type="Pfam" id="PF00884">
    <property type="entry name" value="Sulfatase"/>
    <property type="match status" value="1"/>
</dbReference>
<comment type="caution">
    <text evidence="9">The sequence shown here is derived from an EMBL/GenBank/DDBJ whole genome shotgun (WGS) entry which is preliminary data.</text>
</comment>
<evidence type="ECO:0000313" key="10">
    <source>
        <dbReference type="Proteomes" id="UP001431783"/>
    </source>
</evidence>
<dbReference type="InterPro" id="IPR024607">
    <property type="entry name" value="Sulfatase_CS"/>
</dbReference>
<keyword evidence="5" id="KW-0106">Calcium</keyword>
<dbReference type="SUPFAM" id="SSF53649">
    <property type="entry name" value="Alkaline phosphatase-like"/>
    <property type="match status" value="1"/>
</dbReference>
<comment type="similarity">
    <text evidence="2">Belongs to the sulfatase family.</text>
</comment>
<feature type="chain" id="PRO_5043318155" description="Sulfatase N-terminal domain-containing protein" evidence="7">
    <location>
        <begin position="22"/>
        <end position="545"/>
    </location>
</feature>
<dbReference type="Gene3D" id="3.30.1120.10">
    <property type="match status" value="1"/>
</dbReference>
<protein>
    <recommendedName>
        <fullName evidence="8">Sulfatase N-terminal domain-containing protein</fullName>
    </recommendedName>
</protein>
<evidence type="ECO:0000256" key="7">
    <source>
        <dbReference type="SAM" id="SignalP"/>
    </source>
</evidence>
<evidence type="ECO:0000256" key="1">
    <source>
        <dbReference type="ARBA" id="ARBA00001913"/>
    </source>
</evidence>
<evidence type="ECO:0000256" key="2">
    <source>
        <dbReference type="ARBA" id="ARBA00008779"/>
    </source>
</evidence>
<organism evidence="9 10">
    <name type="scientific">Henosepilachna vigintioctopunctata</name>
    <dbReference type="NCBI Taxonomy" id="420089"/>
    <lineage>
        <taxon>Eukaryota</taxon>
        <taxon>Metazoa</taxon>
        <taxon>Ecdysozoa</taxon>
        <taxon>Arthropoda</taxon>
        <taxon>Hexapoda</taxon>
        <taxon>Insecta</taxon>
        <taxon>Pterygota</taxon>
        <taxon>Neoptera</taxon>
        <taxon>Endopterygota</taxon>
        <taxon>Coleoptera</taxon>
        <taxon>Polyphaga</taxon>
        <taxon>Cucujiformia</taxon>
        <taxon>Coccinelloidea</taxon>
        <taxon>Coccinellidae</taxon>
        <taxon>Epilachninae</taxon>
        <taxon>Epilachnini</taxon>
        <taxon>Henosepilachna</taxon>
    </lineage>
</organism>
<keyword evidence="6" id="KW-0325">Glycoprotein</keyword>
<evidence type="ECO:0000256" key="3">
    <source>
        <dbReference type="ARBA" id="ARBA00022723"/>
    </source>
</evidence>
<feature type="signal peptide" evidence="7">
    <location>
        <begin position="1"/>
        <end position="21"/>
    </location>
</feature>
<dbReference type="InterPro" id="IPR000917">
    <property type="entry name" value="Sulfatase_N"/>
</dbReference>
<keyword evidence="10" id="KW-1185">Reference proteome</keyword>
<dbReference type="GO" id="GO:0046872">
    <property type="term" value="F:metal ion binding"/>
    <property type="evidence" value="ECO:0007669"/>
    <property type="project" value="UniProtKB-KW"/>
</dbReference>
<dbReference type="InterPro" id="IPR047115">
    <property type="entry name" value="ARSB"/>
</dbReference>
<evidence type="ECO:0000256" key="6">
    <source>
        <dbReference type="ARBA" id="ARBA00023180"/>
    </source>
</evidence>
<dbReference type="EMBL" id="JARQZJ010000034">
    <property type="protein sequence ID" value="KAK9875794.1"/>
    <property type="molecule type" value="Genomic_DNA"/>
</dbReference>
<comment type="cofactor">
    <cofactor evidence="1">
        <name>Ca(2+)</name>
        <dbReference type="ChEBI" id="CHEBI:29108"/>
    </cofactor>
</comment>
<evidence type="ECO:0000256" key="4">
    <source>
        <dbReference type="ARBA" id="ARBA00022801"/>
    </source>
</evidence>
<dbReference type="AlphaFoldDB" id="A0AAW1TYQ9"/>
<dbReference type="Gene3D" id="3.40.720.10">
    <property type="entry name" value="Alkaline Phosphatase, subunit A"/>
    <property type="match status" value="1"/>
</dbReference>
<evidence type="ECO:0000256" key="5">
    <source>
        <dbReference type="ARBA" id="ARBA00022837"/>
    </source>
</evidence>
<keyword evidence="3" id="KW-0479">Metal-binding</keyword>
<reference evidence="9 10" key="1">
    <citation type="submission" date="2023-03" db="EMBL/GenBank/DDBJ databases">
        <title>Genome insight into feeding habits of ladybird beetles.</title>
        <authorList>
            <person name="Li H.-S."/>
            <person name="Huang Y.-H."/>
            <person name="Pang H."/>
        </authorList>
    </citation>
    <scope>NUCLEOTIDE SEQUENCE [LARGE SCALE GENOMIC DNA]</scope>
    <source>
        <strain evidence="9">SYSU_2023b</strain>
        <tissue evidence="9">Whole body</tissue>
    </source>
</reference>
<proteinExistence type="inferred from homology"/>
<feature type="domain" description="Sulfatase N-terminal" evidence="8">
    <location>
        <begin position="30"/>
        <end position="350"/>
    </location>
</feature>
<dbReference type="PANTHER" id="PTHR10342:SF273">
    <property type="entry name" value="RE14504P"/>
    <property type="match status" value="1"/>
</dbReference>
<evidence type="ECO:0000259" key="8">
    <source>
        <dbReference type="Pfam" id="PF00884"/>
    </source>
</evidence>
<dbReference type="GO" id="GO:0008484">
    <property type="term" value="F:sulfuric ester hydrolase activity"/>
    <property type="evidence" value="ECO:0007669"/>
    <property type="project" value="InterPro"/>
</dbReference>
<evidence type="ECO:0000313" key="9">
    <source>
        <dbReference type="EMBL" id="KAK9875794.1"/>
    </source>
</evidence>